<evidence type="ECO:0000313" key="5">
    <source>
        <dbReference type="WBParaSite" id="TCONS_00000540.p1"/>
    </source>
</evidence>
<keyword evidence="1" id="KW-1133">Transmembrane helix</keyword>
<organism evidence="4">
    <name type="scientific">Strongyloides stercoralis</name>
    <name type="common">Threadworm</name>
    <dbReference type="NCBI Taxonomy" id="6248"/>
    <lineage>
        <taxon>Eukaryota</taxon>
        <taxon>Metazoa</taxon>
        <taxon>Ecdysozoa</taxon>
        <taxon>Nematoda</taxon>
        <taxon>Chromadorea</taxon>
        <taxon>Rhabditida</taxon>
        <taxon>Tylenchina</taxon>
        <taxon>Panagrolaimomorpha</taxon>
        <taxon>Strongyloidoidea</taxon>
        <taxon>Strongyloididae</taxon>
        <taxon>Strongyloides</taxon>
    </lineage>
</organism>
<dbReference type="PROSITE" id="PS50181">
    <property type="entry name" value="FBOX"/>
    <property type="match status" value="1"/>
</dbReference>
<dbReference type="WBParaSite" id="SSTP_0001165300.1">
    <property type="protein sequence ID" value="SSTP_0001165300.1"/>
    <property type="gene ID" value="SSTP_0001165300"/>
</dbReference>
<keyword evidence="3" id="KW-1185">Reference proteome</keyword>
<feature type="domain" description="F-box" evidence="2">
    <location>
        <begin position="12"/>
        <end position="62"/>
    </location>
</feature>
<accession>A0A0K0EQC4</accession>
<evidence type="ECO:0000256" key="1">
    <source>
        <dbReference type="SAM" id="Phobius"/>
    </source>
</evidence>
<dbReference type="Proteomes" id="UP000035681">
    <property type="component" value="Unplaced"/>
</dbReference>
<protein>
    <submittedName>
        <fullName evidence="4 5">F-box domain-containing protein</fullName>
    </submittedName>
</protein>
<dbReference type="InterPro" id="IPR001810">
    <property type="entry name" value="F-box_dom"/>
</dbReference>
<dbReference type="WBParaSite" id="TCONS_00000540.p1">
    <property type="protein sequence ID" value="TCONS_00000540.p1"/>
    <property type="gene ID" value="XLOC_000542"/>
</dbReference>
<proteinExistence type="predicted"/>
<dbReference type="Gene3D" id="1.20.1280.50">
    <property type="match status" value="1"/>
</dbReference>
<name>A0A0K0EQC4_STRER</name>
<evidence type="ECO:0000313" key="3">
    <source>
        <dbReference type="Proteomes" id="UP000035681"/>
    </source>
</evidence>
<feature type="transmembrane region" description="Helical" evidence="1">
    <location>
        <begin position="351"/>
        <end position="375"/>
    </location>
</feature>
<dbReference type="CDD" id="cd09917">
    <property type="entry name" value="F-box_SF"/>
    <property type="match status" value="1"/>
</dbReference>
<keyword evidence="1" id="KW-0472">Membrane</keyword>
<dbReference type="InterPro" id="IPR036047">
    <property type="entry name" value="F-box-like_dom_sf"/>
</dbReference>
<dbReference type="SMART" id="SM00256">
    <property type="entry name" value="FBOX"/>
    <property type="match status" value="1"/>
</dbReference>
<reference evidence="4" key="1">
    <citation type="submission" date="2015-08" db="UniProtKB">
        <authorList>
            <consortium name="WormBaseParasite"/>
        </authorList>
    </citation>
    <scope>IDENTIFICATION</scope>
</reference>
<sequence length="377" mass="45029">MGCQKLTTRINNISLTSLPNEILFIIFINLDWKSLEILKKTSKLFYTIIEDIYLPKKTIDELNISSYFTPENSWKMSLEIKSNSYQIKINDVPFNIKNTDKKIDIVERIIEKYCLRKIIKVNIHITGDSIIFDILNKYFQYGTEIKYLKIFIEKSRVSKNFFKFFNKIIYVQCLNIERLCLNNQRIFPNFIFSIERVLKKLIINECKCCHFVNNKMIKQLFEENPNIITVKINTNINDIDKLIINYFKNRPDINDDGECYHPTLKLYLPYDEERIVRREFNRLFPSSSYIYQDYKSNQSYNTSSFGALKLCSNGRHQKEIVVDYSEVFNNQTTDDTITFYERFIIDNIFEIFLVFIICFSVFILFFIVLIVPFIITF</sequence>
<dbReference type="SUPFAM" id="SSF81383">
    <property type="entry name" value="F-box domain"/>
    <property type="match status" value="1"/>
</dbReference>
<dbReference type="Pfam" id="PF00646">
    <property type="entry name" value="F-box"/>
    <property type="match status" value="1"/>
</dbReference>
<evidence type="ECO:0000313" key="4">
    <source>
        <dbReference type="WBParaSite" id="SSTP_0001165300.1"/>
    </source>
</evidence>
<dbReference type="AlphaFoldDB" id="A0A0K0EQC4"/>
<keyword evidence="1" id="KW-0812">Transmembrane</keyword>
<evidence type="ECO:0000259" key="2">
    <source>
        <dbReference type="PROSITE" id="PS50181"/>
    </source>
</evidence>